<accession>A0A0A9BK36</accession>
<reference evidence="2" key="2">
    <citation type="journal article" date="2015" name="Data Brief">
        <title>Shoot transcriptome of the giant reed, Arundo donax.</title>
        <authorList>
            <person name="Barrero R.A."/>
            <person name="Guerrero F.D."/>
            <person name="Moolhuijzen P."/>
            <person name="Goolsby J.A."/>
            <person name="Tidwell J."/>
            <person name="Bellgard S.E."/>
            <person name="Bellgard M.I."/>
        </authorList>
    </citation>
    <scope>NUCLEOTIDE SEQUENCE</scope>
    <source>
        <tissue evidence="2">Shoot tissue taken approximately 20 cm above the soil surface</tissue>
    </source>
</reference>
<protein>
    <recommendedName>
        <fullName evidence="1">DUF4216 domain-containing protein</fullName>
    </recommendedName>
</protein>
<dbReference type="AlphaFoldDB" id="A0A0A9BK36"/>
<dbReference type="PANTHER" id="PTHR48258">
    <property type="entry name" value="DUF4218 DOMAIN-CONTAINING PROTEIN-RELATED"/>
    <property type="match status" value="1"/>
</dbReference>
<evidence type="ECO:0000259" key="1">
    <source>
        <dbReference type="Pfam" id="PF13952"/>
    </source>
</evidence>
<dbReference type="Pfam" id="PF13952">
    <property type="entry name" value="DUF4216"/>
    <property type="match status" value="1"/>
</dbReference>
<dbReference type="PANTHER" id="PTHR48258:SF9">
    <property type="entry name" value="OS01G0348150 PROTEIN"/>
    <property type="match status" value="1"/>
</dbReference>
<evidence type="ECO:0000313" key="2">
    <source>
        <dbReference type="EMBL" id="JAD64349.1"/>
    </source>
</evidence>
<sequence>MEINYGLNVRIPVFWCTWVKHPSGVEVDNYGLIIVDLNNVGHKEYPWVLAERIAHVFYITDPVNEKKHIVVPKKQRIVGVENVEDEEEYN</sequence>
<name>A0A0A9BK36_ARUDO</name>
<proteinExistence type="predicted"/>
<feature type="domain" description="DUF4216" evidence="1">
    <location>
        <begin position="1"/>
        <end position="70"/>
    </location>
</feature>
<dbReference type="EMBL" id="GBRH01233546">
    <property type="protein sequence ID" value="JAD64349.1"/>
    <property type="molecule type" value="Transcribed_RNA"/>
</dbReference>
<organism evidence="2">
    <name type="scientific">Arundo donax</name>
    <name type="common">Giant reed</name>
    <name type="synonym">Donax arundinaceus</name>
    <dbReference type="NCBI Taxonomy" id="35708"/>
    <lineage>
        <taxon>Eukaryota</taxon>
        <taxon>Viridiplantae</taxon>
        <taxon>Streptophyta</taxon>
        <taxon>Embryophyta</taxon>
        <taxon>Tracheophyta</taxon>
        <taxon>Spermatophyta</taxon>
        <taxon>Magnoliopsida</taxon>
        <taxon>Liliopsida</taxon>
        <taxon>Poales</taxon>
        <taxon>Poaceae</taxon>
        <taxon>PACMAD clade</taxon>
        <taxon>Arundinoideae</taxon>
        <taxon>Arundineae</taxon>
        <taxon>Arundo</taxon>
    </lineage>
</organism>
<reference evidence="2" key="1">
    <citation type="submission" date="2014-09" db="EMBL/GenBank/DDBJ databases">
        <authorList>
            <person name="Magalhaes I.L.F."/>
            <person name="Oliveira U."/>
            <person name="Santos F.R."/>
            <person name="Vidigal T.H.D.A."/>
            <person name="Brescovit A.D."/>
            <person name="Santos A.J."/>
        </authorList>
    </citation>
    <scope>NUCLEOTIDE SEQUENCE</scope>
    <source>
        <tissue evidence="2">Shoot tissue taken approximately 20 cm above the soil surface</tissue>
    </source>
</reference>
<dbReference type="InterPro" id="IPR025312">
    <property type="entry name" value="DUF4216"/>
</dbReference>